<reference evidence="1" key="1">
    <citation type="submission" date="2022-08" db="EMBL/GenBank/DDBJ databases">
        <title>Genome Sequence of Lecanicillium fungicola.</title>
        <authorList>
            <person name="Buettner E."/>
        </authorList>
    </citation>
    <scope>NUCLEOTIDE SEQUENCE</scope>
    <source>
        <strain evidence="1">Babe33</strain>
    </source>
</reference>
<keyword evidence="2" id="KW-1185">Reference proteome</keyword>
<evidence type="ECO:0000313" key="1">
    <source>
        <dbReference type="EMBL" id="KAJ2967237.1"/>
    </source>
</evidence>
<evidence type="ECO:0000313" key="2">
    <source>
        <dbReference type="Proteomes" id="UP001143910"/>
    </source>
</evidence>
<dbReference type="Proteomes" id="UP001143910">
    <property type="component" value="Unassembled WGS sequence"/>
</dbReference>
<accession>A0ACC1MJP8</accession>
<organism evidence="1 2">
    <name type="scientific">Zarea fungicola</name>
    <dbReference type="NCBI Taxonomy" id="93591"/>
    <lineage>
        <taxon>Eukaryota</taxon>
        <taxon>Fungi</taxon>
        <taxon>Dikarya</taxon>
        <taxon>Ascomycota</taxon>
        <taxon>Pezizomycotina</taxon>
        <taxon>Sordariomycetes</taxon>
        <taxon>Hypocreomycetidae</taxon>
        <taxon>Hypocreales</taxon>
        <taxon>Cordycipitaceae</taxon>
        <taxon>Zarea</taxon>
    </lineage>
</organism>
<sequence length="210" mass="23770">MAYSEESYGHKVASAILRFFQIVCASIVLGILGEFTARTRSNDESVDNRIVYTLSLSAICLVYSLACIIPFKLQYWAWPMDFALFIMWLTAFCLLETRTGIHTCESQYFRSYWGPNWVGWGRRFGVVRVNGPGCGPWRTALAFAFIACIFHAASSVLGIYVWRTYLTKGSRNRNQERAPAVAKNSTSSEPRMSEAQMSEAPMNEPRMSEP</sequence>
<name>A0ACC1MJP8_9HYPO</name>
<gene>
    <name evidence="1" type="ORF">NQ176_g9761</name>
</gene>
<comment type="caution">
    <text evidence="1">The sequence shown here is derived from an EMBL/GenBank/DDBJ whole genome shotgun (WGS) entry which is preliminary data.</text>
</comment>
<protein>
    <submittedName>
        <fullName evidence="1">Uncharacterized protein</fullName>
    </submittedName>
</protein>
<proteinExistence type="predicted"/>
<dbReference type="EMBL" id="JANJQO010002361">
    <property type="protein sequence ID" value="KAJ2967237.1"/>
    <property type="molecule type" value="Genomic_DNA"/>
</dbReference>